<evidence type="ECO:0000313" key="1">
    <source>
        <dbReference type="EMBL" id="DAD77909.1"/>
    </source>
</evidence>
<name>A0A8S5M6H1_9CAUD</name>
<organism evidence="1">
    <name type="scientific">Siphoviridae sp. ctHDv29</name>
    <dbReference type="NCBI Taxonomy" id="2826228"/>
    <lineage>
        <taxon>Viruses</taxon>
        <taxon>Duplodnaviria</taxon>
        <taxon>Heunggongvirae</taxon>
        <taxon>Uroviricota</taxon>
        <taxon>Caudoviricetes</taxon>
    </lineage>
</organism>
<accession>A0A8S5M6H1</accession>
<sequence>MGDFEQMLNDLCKMSKAQLVQMVRNTDEVEIALNIFKNVMKEDYVRVLRCKDCKYYRNQPNGLCYLHTEPKENERGYSGEAVCVEPDDFCSYGERREE</sequence>
<dbReference type="EMBL" id="BK014836">
    <property type="protein sequence ID" value="DAD77909.1"/>
    <property type="molecule type" value="Genomic_DNA"/>
</dbReference>
<protein>
    <submittedName>
        <fullName evidence="1">Mcm10 replication factor</fullName>
    </submittedName>
</protein>
<proteinExistence type="predicted"/>
<reference evidence="1" key="1">
    <citation type="journal article" date="2021" name="Proc. Natl. Acad. Sci. U.S.A.">
        <title>A Catalog of Tens of Thousands of Viruses from Human Metagenomes Reveals Hidden Associations with Chronic Diseases.</title>
        <authorList>
            <person name="Tisza M.J."/>
            <person name="Buck C.B."/>
        </authorList>
    </citation>
    <scope>NUCLEOTIDE SEQUENCE</scope>
    <source>
        <strain evidence="1">CtHDv29</strain>
    </source>
</reference>